<keyword evidence="3" id="KW-0964">Secreted</keyword>
<feature type="compositionally biased region" description="Basic and acidic residues" evidence="6">
    <location>
        <begin position="49"/>
        <end position="60"/>
    </location>
</feature>
<dbReference type="Pfam" id="PF01823">
    <property type="entry name" value="MACPF"/>
    <property type="match status" value="1"/>
</dbReference>
<protein>
    <submittedName>
        <fullName evidence="8">PV21-like protein</fullName>
    </submittedName>
</protein>
<comment type="subcellular location">
    <subcellularLocation>
        <location evidence="1">Membrane</location>
    </subcellularLocation>
    <subcellularLocation>
        <location evidence="2">Secreted</location>
    </subcellularLocation>
</comment>
<dbReference type="Proteomes" id="UP001164746">
    <property type="component" value="Chromosome 17"/>
</dbReference>
<evidence type="ECO:0000256" key="1">
    <source>
        <dbReference type="ARBA" id="ARBA00004370"/>
    </source>
</evidence>
<reference evidence="8" key="1">
    <citation type="submission" date="2022-11" db="EMBL/GenBank/DDBJ databases">
        <title>Centuries of genome instability and evolution in soft-shell clam transmissible cancer (bioRxiv).</title>
        <authorList>
            <person name="Hart S.F.M."/>
            <person name="Yonemitsu M.A."/>
            <person name="Giersch R.M."/>
            <person name="Beal B.F."/>
            <person name="Arriagada G."/>
            <person name="Davis B.W."/>
            <person name="Ostrander E.A."/>
            <person name="Goff S.P."/>
            <person name="Metzger M.J."/>
        </authorList>
    </citation>
    <scope>NUCLEOTIDE SEQUENCE</scope>
    <source>
        <strain evidence="8">MELC-2E11</strain>
        <tissue evidence="8">Siphon/mantle</tissue>
    </source>
</reference>
<evidence type="ECO:0000313" key="8">
    <source>
        <dbReference type="EMBL" id="WAR31729.1"/>
    </source>
</evidence>
<dbReference type="InterPro" id="IPR020864">
    <property type="entry name" value="MACPF"/>
</dbReference>
<evidence type="ECO:0000256" key="4">
    <source>
        <dbReference type="ARBA" id="ARBA00023136"/>
    </source>
</evidence>
<keyword evidence="9" id="KW-1185">Reference proteome</keyword>
<dbReference type="PROSITE" id="PS51412">
    <property type="entry name" value="MACPF_2"/>
    <property type="match status" value="1"/>
</dbReference>
<evidence type="ECO:0000256" key="3">
    <source>
        <dbReference type="ARBA" id="ARBA00022525"/>
    </source>
</evidence>
<keyword evidence="4" id="KW-0472">Membrane</keyword>
<evidence type="ECO:0000259" key="7">
    <source>
        <dbReference type="PROSITE" id="PS51412"/>
    </source>
</evidence>
<evidence type="ECO:0000256" key="5">
    <source>
        <dbReference type="ARBA" id="ARBA00023157"/>
    </source>
</evidence>
<dbReference type="PROSITE" id="PS00279">
    <property type="entry name" value="MACPF_1"/>
    <property type="match status" value="1"/>
</dbReference>
<feature type="region of interest" description="Disordered" evidence="6">
    <location>
        <begin position="30"/>
        <end position="65"/>
    </location>
</feature>
<accession>A0ABY7GDY9</accession>
<proteinExistence type="predicted"/>
<dbReference type="InterPro" id="IPR020863">
    <property type="entry name" value="MACPF_CS"/>
</dbReference>
<evidence type="ECO:0000256" key="6">
    <source>
        <dbReference type="SAM" id="MobiDB-lite"/>
    </source>
</evidence>
<organism evidence="8 9">
    <name type="scientific">Mya arenaria</name>
    <name type="common">Soft-shell clam</name>
    <dbReference type="NCBI Taxonomy" id="6604"/>
    <lineage>
        <taxon>Eukaryota</taxon>
        <taxon>Metazoa</taxon>
        <taxon>Spiralia</taxon>
        <taxon>Lophotrochozoa</taxon>
        <taxon>Mollusca</taxon>
        <taxon>Bivalvia</taxon>
        <taxon>Autobranchia</taxon>
        <taxon>Heteroconchia</taxon>
        <taxon>Euheterodonta</taxon>
        <taxon>Imparidentia</taxon>
        <taxon>Neoheterodontei</taxon>
        <taxon>Myida</taxon>
        <taxon>Myoidea</taxon>
        <taxon>Myidae</taxon>
        <taxon>Mya</taxon>
    </lineage>
</organism>
<dbReference type="EMBL" id="CP111028">
    <property type="protein sequence ID" value="WAR31729.1"/>
    <property type="molecule type" value="Genomic_DNA"/>
</dbReference>
<feature type="domain" description="MACPF" evidence="7">
    <location>
        <begin position="95"/>
        <end position="411"/>
    </location>
</feature>
<keyword evidence="5" id="KW-1015">Disulfide bond</keyword>
<gene>
    <name evidence="8" type="ORF">MAR_034271</name>
</gene>
<sequence>MTARETSSMATRMSKRYRARAFLEKRPKTGYKLSGHDYDGYEDYADISQQEKERPKDSPNKSKQSPLIGVLTQSLMSNRSSDSLFVDVGLRQDYLLQRCGGTSLKYSFPDVDYAFLGYDLMKGYPHAIGSDPGFTFPIFRADYSEHRHTGDCRFSVPRGLVLIPDVSCVVSFSSSVVKSAREFEQSLSVSASVSAGGWGVQFSASAGYQKASSEISKNEYVYIISKATCNYYKSKLQDGKTPPFDPTFLHWIHKLNNSDSVGDYLDFFTKYGTHYPKEMTFGARFMKEHRMQSNEYETKQSQGINVAVQASYNGLFSAGGGFNLDSSQRQQASAFSKSVETTTITIGAAPPADGEANTWAATVQSNPVPSSYTLDTIENVFSEEYMGHLDVDYQRIRASMAQNKFVYWGMLQRAIGSDDFSFDTGEGVVIPNWYTEGDYRDERITFTDCVNTCQQLGSKQCDGISFCKNCIDRAWSICTIFRKSRNQDAFKFDERWQTIVYNGKLTLRDMTVADTTGNALDTKMSYVGSDSSAYGKAVNECDEGRKAFSNAKSYSYGMVFNTQFLLCKIYGDTKTLSLAKRKGFTTYIQA</sequence>
<evidence type="ECO:0000256" key="2">
    <source>
        <dbReference type="ARBA" id="ARBA00004613"/>
    </source>
</evidence>
<name>A0ABY7GDY9_MYAAR</name>
<evidence type="ECO:0000313" key="9">
    <source>
        <dbReference type="Proteomes" id="UP001164746"/>
    </source>
</evidence>